<dbReference type="Proteomes" id="UP000276133">
    <property type="component" value="Unassembled WGS sequence"/>
</dbReference>
<proteinExistence type="predicted"/>
<comment type="caution">
    <text evidence="1">The sequence shown here is derived from an EMBL/GenBank/DDBJ whole genome shotgun (WGS) entry which is preliminary data.</text>
</comment>
<sequence length="130" mass="14576">MRRATYSQEARLNLLSGSIELCCSVTVTHPLGCSMDLALLISIQLCLIQLPDESALGSSISLIKTDIELSLNSHIFEALNIKTLVLIEKLQVYEKSYLLIVICEQSFLLSYVIRTVRLLPFSYLKLNSLI</sequence>
<dbReference type="EMBL" id="REGN01001854">
    <property type="protein sequence ID" value="RNA32083.1"/>
    <property type="molecule type" value="Genomic_DNA"/>
</dbReference>
<protein>
    <submittedName>
        <fullName evidence="1">Uncharacterized protein</fullName>
    </submittedName>
</protein>
<keyword evidence="2" id="KW-1185">Reference proteome</keyword>
<gene>
    <name evidence="1" type="ORF">BpHYR1_035370</name>
</gene>
<name>A0A3M7S8E0_BRAPC</name>
<accession>A0A3M7S8E0</accession>
<evidence type="ECO:0000313" key="1">
    <source>
        <dbReference type="EMBL" id="RNA32083.1"/>
    </source>
</evidence>
<evidence type="ECO:0000313" key="2">
    <source>
        <dbReference type="Proteomes" id="UP000276133"/>
    </source>
</evidence>
<organism evidence="1 2">
    <name type="scientific">Brachionus plicatilis</name>
    <name type="common">Marine rotifer</name>
    <name type="synonym">Brachionus muelleri</name>
    <dbReference type="NCBI Taxonomy" id="10195"/>
    <lineage>
        <taxon>Eukaryota</taxon>
        <taxon>Metazoa</taxon>
        <taxon>Spiralia</taxon>
        <taxon>Gnathifera</taxon>
        <taxon>Rotifera</taxon>
        <taxon>Eurotatoria</taxon>
        <taxon>Monogononta</taxon>
        <taxon>Pseudotrocha</taxon>
        <taxon>Ploima</taxon>
        <taxon>Brachionidae</taxon>
        <taxon>Brachionus</taxon>
    </lineage>
</organism>
<reference evidence="1 2" key="1">
    <citation type="journal article" date="2018" name="Sci. Rep.">
        <title>Genomic signatures of local adaptation to the degree of environmental predictability in rotifers.</title>
        <authorList>
            <person name="Franch-Gras L."/>
            <person name="Hahn C."/>
            <person name="Garcia-Roger E.M."/>
            <person name="Carmona M.J."/>
            <person name="Serra M."/>
            <person name="Gomez A."/>
        </authorList>
    </citation>
    <scope>NUCLEOTIDE SEQUENCE [LARGE SCALE GENOMIC DNA]</scope>
    <source>
        <strain evidence="1">HYR1</strain>
    </source>
</reference>
<dbReference type="AlphaFoldDB" id="A0A3M7S8E0"/>